<keyword evidence="9" id="KW-1133">Transmembrane helix</keyword>
<dbReference type="InterPro" id="IPR050351">
    <property type="entry name" value="BphY/WalK/GraS-like"/>
</dbReference>
<dbReference type="EMBL" id="CP032452">
    <property type="protein sequence ID" value="QEZ68687.1"/>
    <property type="molecule type" value="Genomic_DNA"/>
</dbReference>
<keyword evidence="6 11" id="KW-0418">Kinase</keyword>
<feature type="transmembrane region" description="Helical" evidence="9">
    <location>
        <begin position="114"/>
        <end position="136"/>
    </location>
</feature>
<evidence type="ECO:0000256" key="2">
    <source>
        <dbReference type="ARBA" id="ARBA00004370"/>
    </source>
</evidence>
<evidence type="ECO:0000256" key="6">
    <source>
        <dbReference type="ARBA" id="ARBA00022777"/>
    </source>
</evidence>
<protein>
    <recommendedName>
        <fullName evidence="3">histidine kinase</fullName>
        <ecNumber evidence="3">2.7.13.3</ecNumber>
    </recommendedName>
</protein>
<feature type="domain" description="Histidine kinase" evidence="10">
    <location>
        <begin position="200"/>
        <end position="413"/>
    </location>
</feature>
<evidence type="ECO:0000259" key="10">
    <source>
        <dbReference type="PROSITE" id="PS50109"/>
    </source>
</evidence>
<evidence type="ECO:0000313" key="11">
    <source>
        <dbReference type="EMBL" id="QEZ68687.1"/>
    </source>
</evidence>
<dbReference type="InterPro" id="IPR036890">
    <property type="entry name" value="HATPase_C_sf"/>
</dbReference>
<dbReference type="Gene3D" id="3.30.565.10">
    <property type="entry name" value="Histidine kinase-like ATPase, C-terminal domain"/>
    <property type="match status" value="1"/>
</dbReference>
<proteinExistence type="predicted"/>
<dbReference type="SUPFAM" id="SSF47384">
    <property type="entry name" value="Homodimeric domain of signal transducing histidine kinase"/>
    <property type="match status" value="1"/>
</dbReference>
<keyword evidence="7" id="KW-0902">Two-component regulatory system</keyword>
<keyword evidence="9" id="KW-0812">Transmembrane</keyword>
<dbReference type="PRINTS" id="PR00344">
    <property type="entry name" value="BCTRLSENSOR"/>
</dbReference>
<dbReference type="AlphaFoldDB" id="A0A5P3XCH1"/>
<dbReference type="GO" id="GO:0005886">
    <property type="term" value="C:plasma membrane"/>
    <property type="evidence" value="ECO:0007669"/>
    <property type="project" value="TreeGrafter"/>
</dbReference>
<gene>
    <name evidence="11" type="ORF">D4A35_06930</name>
</gene>
<evidence type="ECO:0000256" key="1">
    <source>
        <dbReference type="ARBA" id="ARBA00000085"/>
    </source>
</evidence>
<dbReference type="InterPro" id="IPR003661">
    <property type="entry name" value="HisK_dim/P_dom"/>
</dbReference>
<feature type="coiled-coil region" evidence="8">
    <location>
        <begin position="177"/>
        <end position="204"/>
    </location>
</feature>
<dbReference type="RefSeq" id="WP_150886367.1">
    <property type="nucleotide sequence ID" value="NZ_CP032452.1"/>
</dbReference>
<dbReference type="SMART" id="SM00387">
    <property type="entry name" value="HATPase_c"/>
    <property type="match status" value="1"/>
</dbReference>
<dbReference type="InterPro" id="IPR004358">
    <property type="entry name" value="Sig_transdc_His_kin-like_C"/>
</dbReference>
<evidence type="ECO:0000256" key="9">
    <source>
        <dbReference type="SAM" id="Phobius"/>
    </source>
</evidence>
<dbReference type="GO" id="GO:0004721">
    <property type="term" value="F:phosphoprotein phosphatase activity"/>
    <property type="evidence" value="ECO:0007669"/>
    <property type="project" value="TreeGrafter"/>
</dbReference>
<dbReference type="GO" id="GO:0000155">
    <property type="term" value="F:phosphorelay sensor kinase activity"/>
    <property type="evidence" value="ECO:0007669"/>
    <property type="project" value="InterPro"/>
</dbReference>
<evidence type="ECO:0000256" key="5">
    <source>
        <dbReference type="ARBA" id="ARBA00022679"/>
    </source>
</evidence>
<dbReference type="PROSITE" id="PS50109">
    <property type="entry name" value="HIS_KIN"/>
    <property type="match status" value="1"/>
</dbReference>
<accession>A0A5P3XCH1</accession>
<dbReference type="SMART" id="SM00388">
    <property type="entry name" value="HisKA"/>
    <property type="match status" value="1"/>
</dbReference>
<keyword evidence="8" id="KW-0175">Coiled coil</keyword>
<dbReference type="Pfam" id="PF00512">
    <property type="entry name" value="HisKA"/>
    <property type="match status" value="1"/>
</dbReference>
<keyword evidence="9" id="KW-0472">Membrane</keyword>
<evidence type="ECO:0000313" key="12">
    <source>
        <dbReference type="Proteomes" id="UP000326961"/>
    </source>
</evidence>
<dbReference type="InterPro" id="IPR036097">
    <property type="entry name" value="HisK_dim/P_sf"/>
</dbReference>
<dbReference type="InterPro" id="IPR003594">
    <property type="entry name" value="HATPase_dom"/>
</dbReference>
<evidence type="ECO:0000256" key="7">
    <source>
        <dbReference type="ARBA" id="ARBA00023012"/>
    </source>
</evidence>
<dbReference type="EC" id="2.7.13.3" evidence="3"/>
<sequence length="413" mass="47744">MIDLLRREPIVKRISIYMGIGLITILFIFSMNQYNNLKNIYLEQLNINKKIVGSIVSEHPELEADIVNSIYINDKDYSDLGEKVLEKYGYDKNYKMIENINFQQHIKYFLVNNLIVFVGIIILIMLIMCNLMKYVFNKLDKVSKNVECIIHGKYNIKDDFKEEGIFNIIHSDLNKLSKSINIKIKDLDKEKENIKELVTDISHQLKTPLASLKLYNSLLLEEDLDEEDRTEFLKISSMSINKLHSLIESLVNISRLETSMISIKKENKNIKSTIIKAIESVKPKAINKCISINLNNFDDKIVPHDSKWTEECIFNILDNAVKYTNLKGKIDIYVQDAINFMRIDIKDNGIGIDKNEFNNIFKRFYRSEKVQELEGSGVGLYLSRKILESQGGNIIVSSQKGEGSKFSLFLTKV</sequence>
<dbReference type="Proteomes" id="UP000326961">
    <property type="component" value="Chromosome"/>
</dbReference>
<evidence type="ECO:0000256" key="8">
    <source>
        <dbReference type="SAM" id="Coils"/>
    </source>
</evidence>
<organism evidence="11 12">
    <name type="scientific">Paraclostridium bifermentans</name>
    <name type="common">Clostridium bifermentans</name>
    <dbReference type="NCBI Taxonomy" id="1490"/>
    <lineage>
        <taxon>Bacteria</taxon>
        <taxon>Bacillati</taxon>
        <taxon>Bacillota</taxon>
        <taxon>Clostridia</taxon>
        <taxon>Peptostreptococcales</taxon>
        <taxon>Peptostreptococcaceae</taxon>
        <taxon>Paraclostridium</taxon>
    </lineage>
</organism>
<dbReference type="CDD" id="cd00082">
    <property type="entry name" value="HisKA"/>
    <property type="match status" value="1"/>
</dbReference>
<dbReference type="GO" id="GO:0016036">
    <property type="term" value="P:cellular response to phosphate starvation"/>
    <property type="evidence" value="ECO:0007669"/>
    <property type="project" value="TreeGrafter"/>
</dbReference>
<comment type="catalytic activity">
    <reaction evidence="1">
        <text>ATP + protein L-histidine = ADP + protein N-phospho-L-histidine.</text>
        <dbReference type="EC" id="2.7.13.3"/>
    </reaction>
</comment>
<dbReference type="Gene3D" id="1.10.287.130">
    <property type="match status" value="1"/>
</dbReference>
<keyword evidence="5" id="KW-0808">Transferase</keyword>
<dbReference type="PANTHER" id="PTHR45453:SF1">
    <property type="entry name" value="PHOSPHATE REGULON SENSOR PROTEIN PHOR"/>
    <property type="match status" value="1"/>
</dbReference>
<dbReference type="PANTHER" id="PTHR45453">
    <property type="entry name" value="PHOSPHATE REGULON SENSOR PROTEIN PHOR"/>
    <property type="match status" value="1"/>
</dbReference>
<evidence type="ECO:0000256" key="4">
    <source>
        <dbReference type="ARBA" id="ARBA00022553"/>
    </source>
</evidence>
<dbReference type="SUPFAM" id="SSF55874">
    <property type="entry name" value="ATPase domain of HSP90 chaperone/DNA topoisomerase II/histidine kinase"/>
    <property type="match status" value="1"/>
</dbReference>
<dbReference type="InterPro" id="IPR005467">
    <property type="entry name" value="His_kinase_dom"/>
</dbReference>
<keyword evidence="4" id="KW-0597">Phosphoprotein</keyword>
<comment type="subcellular location">
    <subcellularLocation>
        <location evidence="2">Membrane</location>
    </subcellularLocation>
</comment>
<dbReference type="CDD" id="cd00075">
    <property type="entry name" value="HATPase"/>
    <property type="match status" value="1"/>
</dbReference>
<dbReference type="Pfam" id="PF02518">
    <property type="entry name" value="HATPase_c"/>
    <property type="match status" value="1"/>
</dbReference>
<name>A0A5P3XCH1_PARBF</name>
<reference evidence="11 12" key="1">
    <citation type="submission" date="2018-09" db="EMBL/GenBank/DDBJ databases">
        <title>A clostridial neurotoxin that targets Anopheles mosquitoes.</title>
        <authorList>
            <person name="Contreras E."/>
            <person name="Masuyer G."/>
            <person name="Qureshi N."/>
            <person name="Chawla S."/>
            <person name="Lim H.L."/>
            <person name="Chen J."/>
            <person name="Stenmark P."/>
            <person name="Gill S."/>
        </authorList>
    </citation>
    <scope>NUCLEOTIDE SEQUENCE [LARGE SCALE GENOMIC DNA]</scope>
    <source>
        <strain evidence="11 12">Cbm</strain>
    </source>
</reference>
<evidence type="ECO:0000256" key="3">
    <source>
        <dbReference type="ARBA" id="ARBA00012438"/>
    </source>
</evidence>
<feature type="transmembrane region" description="Helical" evidence="9">
    <location>
        <begin position="14"/>
        <end position="34"/>
    </location>
</feature>